<proteinExistence type="predicted"/>
<evidence type="ECO:0000259" key="5">
    <source>
        <dbReference type="PROSITE" id="PS50072"/>
    </source>
</evidence>
<dbReference type="PANTHER" id="PTHR43246">
    <property type="entry name" value="PEPTIDYL-PROLYL CIS-TRANS ISOMERASE CYP38, CHLOROPLASTIC"/>
    <property type="match status" value="1"/>
</dbReference>
<evidence type="ECO:0000256" key="4">
    <source>
        <dbReference type="SAM" id="SignalP"/>
    </source>
</evidence>
<dbReference type="AlphaFoldDB" id="A0A4R2I7P4"/>
<keyword evidence="4" id="KW-0732">Signal</keyword>
<evidence type="ECO:0000256" key="2">
    <source>
        <dbReference type="ARBA" id="ARBA00023110"/>
    </source>
</evidence>
<dbReference type="EMBL" id="SLWQ01000006">
    <property type="protein sequence ID" value="TCO39936.1"/>
    <property type="molecule type" value="Genomic_DNA"/>
</dbReference>
<evidence type="ECO:0000313" key="6">
    <source>
        <dbReference type="EMBL" id="TCO39936.1"/>
    </source>
</evidence>
<accession>A0A4R2I7P4</accession>
<dbReference type="SUPFAM" id="SSF50891">
    <property type="entry name" value="Cyclophilin-like"/>
    <property type="match status" value="1"/>
</dbReference>
<dbReference type="PROSITE" id="PS50072">
    <property type="entry name" value="CSA_PPIASE_2"/>
    <property type="match status" value="1"/>
</dbReference>
<evidence type="ECO:0000256" key="1">
    <source>
        <dbReference type="ARBA" id="ARBA00013194"/>
    </source>
</evidence>
<dbReference type="OrthoDB" id="9807797at2"/>
<keyword evidence="3 6" id="KW-0413">Isomerase</keyword>
<evidence type="ECO:0000313" key="7">
    <source>
        <dbReference type="Proteomes" id="UP000294862"/>
    </source>
</evidence>
<protein>
    <recommendedName>
        <fullName evidence="1">peptidylprolyl isomerase</fullName>
        <ecNumber evidence="1">5.2.1.8</ecNumber>
    </recommendedName>
</protein>
<keyword evidence="7" id="KW-1185">Reference proteome</keyword>
<reference evidence="6 7" key="1">
    <citation type="journal article" date="2015" name="Stand. Genomic Sci.">
        <title>Genomic Encyclopedia of Bacterial and Archaeal Type Strains, Phase III: the genomes of soil and plant-associated and newly described type strains.</title>
        <authorList>
            <person name="Whitman W.B."/>
            <person name="Woyke T."/>
            <person name="Klenk H.P."/>
            <person name="Zhou Y."/>
            <person name="Lilburn T.G."/>
            <person name="Beck B.J."/>
            <person name="De Vos P."/>
            <person name="Vandamme P."/>
            <person name="Eisen J.A."/>
            <person name="Garrity G."/>
            <person name="Hugenholtz P."/>
            <person name="Kyrpides N.C."/>
        </authorList>
    </citation>
    <scope>NUCLEOTIDE SEQUENCE [LARGE SCALE GENOMIC DNA]</scope>
    <source>
        <strain evidence="6 7">A3</strain>
    </source>
</reference>
<gene>
    <name evidence="6" type="ORF">EV148_10690</name>
</gene>
<sequence>MPIAVRRLALALMLAPACPLALAQATMPARTMQQVLEASKPGDWRALDPRNTLYLDLAAGRVVIELAEAYAPLHAANLRTFAREHYFDGLAILRVQDNFVTQWGDPDAGEKDKARDFGKASRTLAPEFERGITKDLAFTRLPDGDVYAPEVGFSDGMPVARDPKAGKTWLAHCYGMVGAGRDNGADTGSGAELYVVIGQEPRQLDRNIALVGRVVQGMELLASLPRGTGPLGFYEDAGQRLPITSVRLAAEVPEAERTPLEVLRTDTPTFAALVESRRNRRDDWYKVPAGKIGLCNVPLPVRKPPVPAH</sequence>
<dbReference type="Gene3D" id="2.40.100.10">
    <property type="entry name" value="Cyclophilin-like"/>
    <property type="match status" value="1"/>
</dbReference>
<dbReference type="Pfam" id="PF00160">
    <property type="entry name" value="Pro_isomerase"/>
    <property type="match status" value="1"/>
</dbReference>
<dbReference type="Proteomes" id="UP000294862">
    <property type="component" value="Unassembled WGS sequence"/>
</dbReference>
<evidence type="ECO:0000256" key="3">
    <source>
        <dbReference type="ARBA" id="ARBA00023235"/>
    </source>
</evidence>
<feature type="chain" id="PRO_5020380320" description="peptidylprolyl isomerase" evidence="4">
    <location>
        <begin position="24"/>
        <end position="309"/>
    </location>
</feature>
<organism evidence="6 7">
    <name type="scientific">Dokdonella fugitiva</name>
    <dbReference type="NCBI Taxonomy" id="328517"/>
    <lineage>
        <taxon>Bacteria</taxon>
        <taxon>Pseudomonadati</taxon>
        <taxon>Pseudomonadota</taxon>
        <taxon>Gammaproteobacteria</taxon>
        <taxon>Lysobacterales</taxon>
        <taxon>Rhodanobacteraceae</taxon>
        <taxon>Dokdonella</taxon>
    </lineage>
</organism>
<name>A0A4R2I7P4_9GAMM</name>
<dbReference type="InterPro" id="IPR002130">
    <property type="entry name" value="Cyclophilin-type_PPIase_dom"/>
</dbReference>
<dbReference type="GO" id="GO:0003755">
    <property type="term" value="F:peptidyl-prolyl cis-trans isomerase activity"/>
    <property type="evidence" value="ECO:0007669"/>
    <property type="project" value="UniProtKB-KW"/>
</dbReference>
<feature type="signal peptide" evidence="4">
    <location>
        <begin position="1"/>
        <end position="23"/>
    </location>
</feature>
<dbReference type="RefSeq" id="WP_131998429.1">
    <property type="nucleotide sequence ID" value="NZ_JACGXM010000007.1"/>
</dbReference>
<dbReference type="InterPro" id="IPR044665">
    <property type="entry name" value="E_coli_cyclophilin_A-like"/>
</dbReference>
<dbReference type="EC" id="5.2.1.8" evidence="1"/>
<keyword evidence="2" id="KW-0697">Rotamase</keyword>
<feature type="domain" description="PPIase cyclophilin-type" evidence="5">
    <location>
        <begin position="58"/>
        <end position="249"/>
    </location>
</feature>
<dbReference type="InterPro" id="IPR029000">
    <property type="entry name" value="Cyclophilin-like_dom_sf"/>
</dbReference>
<comment type="caution">
    <text evidence="6">The sequence shown here is derived from an EMBL/GenBank/DDBJ whole genome shotgun (WGS) entry which is preliminary data.</text>
</comment>